<sequence>MKKAIGTLGLAMRAHKIATGETIFKKLRSNQVSLLIMADDMGENGKKKLTDKCAYYHVPYVFMNGEELNMAIGDKNRKSVAILDEGFAQKLHACLKG</sequence>
<evidence type="ECO:0000313" key="2">
    <source>
        <dbReference type="EMBL" id="TCU63393.1"/>
    </source>
</evidence>
<proteinExistence type="predicted"/>
<dbReference type="Proteomes" id="UP000295773">
    <property type="component" value="Unassembled WGS sequence"/>
</dbReference>
<dbReference type="EMBL" id="SMBP01000001">
    <property type="protein sequence ID" value="TCU63393.1"/>
    <property type="molecule type" value="Genomic_DNA"/>
</dbReference>
<dbReference type="GO" id="GO:0005840">
    <property type="term" value="C:ribosome"/>
    <property type="evidence" value="ECO:0007669"/>
    <property type="project" value="UniProtKB-KW"/>
</dbReference>
<protein>
    <submittedName>
        <fullName evidence="2">Ribosomal protein L7Ae-like RNA K-turn-binding protein</fullName>
    </submittedName>
</protein>
<name>A0A4V2VLD0_9FIRM</name>
<reference evidence="2 3" key="1">
    <citation type="submission" date="2019-03" db="EMBL/GenBank/DDBJ databases">
        <title>Genomic Encyclopedia of Type Strains, Phase IV (KMG-IV): sequencing the most valuable type-strain genomes for metagenomic binning, comparative biology and taxonomic classification.</title>
        <authorList>
            <person name="Goeker M."/>
        </authorList>
    </citation>
    <scope>NUCLEOTIDE SEQUENCE [LARGE SCALE GENOMIC DNA]</scope>
    <source>
        <strain evidence="2 3">DSM 29481</strain>
    </source>
</reference>
<keyword evidence="3" id="KW-1185">Reference proteome</keyword>
<dbReference type="InterPro" id="IPR029064">
    <property type="entry name" value="Ribosomal_eL30-like_sf"/>
</dbReference>
<dbReference type="GeneID" id="73795740"/>
<keyword evidence="2" id="KW-0689">Ribosomal protein</keyword>
<dbReference type="SUPFAM" id="SSF55315">
    <property type="entry name" value="L30e-like"/>
    <property type="match status" value="1"/>
</dbReference>
<feature type="domain" description="Ribosomal protein eL8/eL30/eS12/Gadd45" evidence="1">
    <location>
        <begin position="7"/>
        <end position="91"/>
    </location>
</feature>
<dbReference type="RefSeq" id="WP_008688301.1">
    <property type="nucleotide sequence ID" value="NZ_AP024510.1"/>
</dbReference>
<dbReference type="InterPro" id="IPR004038">
    <property type="entry name" value="Ribosomal_eL8/eL30/eS12/Gad45"/>
</dbReference>
<evidence type="ECO:0000259" key="1">
    <source>
        <dbReference type="Pfam" id="PF01248"/>
    </source>
</evidence>
<organism evidence="2 3">
    <name type="scientific">Longicatena caecimuris</name>
    <dbReference type="NCBI Taxonomy" id="1796635"/>
    <lineage>
        <taxon>Bacteria</taxon>
        <taxon>Bacillati</taxon>
        <taxon>Bacillota</taxon>
        <taxon>Erysipelotrichia</taxon>
        <taxon>Erysipelotrichales</taxon>
        <taxon>Erysipelotrichaceae</taxon>
        <taxon>Longicatena</taxon>
    </lineage>
</organism>
<accession>A0A4V2VLD0</accession>
<comment type="caution">
    <text evidence="2">The sequence shown here is derived from an EMBL/GenBank/DDBJ whole genome shotgun (WGS) entry which is preliminary data.</text>
</comment>
<evidence type="ECO:0000313" key="3">
    <source>
        <dbReference type="Proteomes" id="UP000295773"/>
    </source>
</evidence>
<dbReference type="Pfam" id="PF01248">
    <property type="entry name" value="Ribosomal_L7Ae"/>
    <property type="match status" value="1"/>
</dbReference>
<gene>
    <name evidence="2" type="ORF">EDD61_10144</name>
</gene>
<dbReference type="Gene3D" id="3.30.1330.30">
    <property type="match status" value="1"/>
</dbReference>
<keyword evidence="2" id="KW-0687">Ribonucleoprotein</keyword>
<dbReference type="AlphaFoldDB" id="A0A4V2VLD0"/>